<dbReference type="RefSeq" id="WP_015932535.1">
    <property type="nucleotide sequence ID" value="NC_011894.1"/>
</dbReference>
<evidence type="ECO:0000313" key="1">
    <source>
        <dbReference type="EMBL" id="ACL60947.1"/>
    </source>
</evidence>
<dbReference type="EMBL" id="CP001349">
    <property type="protein sequence ID" value="ACL60947.1"/>
    <property type="molecule type" value="Genomic_DNA"/>
</dbReference>
<dbReference type="HOGENOM" id="CLU_2771163_0_0_5"/>
<dbReference type="KEGG" id="mno:Mnod_6127"/>
<dbReference type="Proteomes" id="UP000008207">
    <property type="component" value="Chromosome"/>
</dbReference>
<dbReference type="AlphaFoldDB" id="B8IV96"/>
<reference evidence="1 2" key="1">
    <citation type="submission" date="2009-01" db="EMBL/GenBank/DDBJ databases">
        <title>Complete sequence of chromosome of Methylobacterium nodulans ORS 2060.</title>
        <authorList>
            <consortium name="US DOE Joint Genome Institute"/>
            <person name="Lucas S."/>
            <person name="Copeland A."/>
            <person name="Lapidus A."/>
            <person name="Glavina del Rio T."/>
            <person name="Dalin E."/>
            <person name="Tice H."/>
            <person name="Bruce D."/>
            <person name="Goodwin L."/>
            <person name="Pitluck S."/>
            <person name="Sims D."/>
            <person name="Brettin T."/>
            <person name="Detter J.C."/>
            <person name="Han C."/>
            <person name="Larimer F."/>
            <person name="Land M."/>
            <person name="Hauser L."/>
            <person name="Kyrpides N."/>
            <person name="Ivanova N."/>
            <person name="Marx C.J."/>
            <person name="Richardson P."/>
        </authorList>
    </citation>
    <scope>NUCLEOTIDE SEQUENCE [LARGE SCALE GENOMIC DNA]</scope>
    <source>
        <strain evidence="2">LMG 21967 / CNCM I-2342 / ORS 2060</strain>
    </source>
</reference>
<sequence>MDLLQQVHCPCFAPVGCRSKQTSVMHDVLGIYARGNAESGWCAGSAGPLPAHYQVVGRDVPWPDGWTAI</sequence>
<gene>
    <name evidence="1" type="ordered locus">Mnod_6127</name>
</gene>
<keyword evidence="2" id="KW-1185">Reference proteome</keyword>
<evidence type="ECO:0000313" key="2">
    <source>
        <dbReference type="Proteomes" id="UP000008207"/>
    </source>
</evidence>
<organism evidence="1 2">
    <name type="scientific">Methylobacterium nodulans (strain LMG 21967 / CNCM I-2342 / ORS 2060)</name>
    <dbReference type="NCBI Taxonomy" id="460265"/>
    <lineage>
        <taxon>Bacteria</taxon>
        <taxon>Pseudomonadati</taxon>
        <taxon>Pseudomonadota</taxon>
        <taxon>Alphaproteobacteria</taxon>
        <taxon>Hyphomicrobiales</taxon>
        <taxon>Methylobacteriaceae</taxon>
        <taxon>Methylobacterium</taxon>
    </lineage>
</organism>
<name>B8IV96_METNO</name>
<protein>
    <submittedName>
        <fullName evidence="1">Uncharacterized protein</fullName>
    </submittedName>
</protein>
<accession>B8IV96</accession>
<proteinExistence type="predicted"/>